<dbReference type="KEGG" id="aqg:HRU87_03450"/>
<dbReference type="Pfam" id="PF01174">
    <property type="entry name" value="SNO"/>
    <property type="match status" value="1"/>
</dbReference>
<keyword evidence="2 10" id="KW-0378">Hydrolase</keyword>
<feature type="binding site" evidence="10 12">
    <location>
        <begin position="132"/>
        <end position="133"/>
    </location>
    <ligand>
        <name>L-glutamine</name>
        <dbReference type="ChEBI" id="CHEBI:58359"/>
    </ligand>
</feature>
<protein>
    <recommendedName>
        <fullName evidence="10">Pyridoxal 5'-phosphate synthase subunit PdxT</fullName>
        <ecNumber evidence="10">4.3.3.6</ecNumber>
    </recommendedName>
    <alternativeName>
        <fullName evidence="10">Pdx2</fullName>
    </alternativeName>
    <alternativeName>
        <fullName evidence="10">Pyridoxal 5'-phosphate synthase glutaminase subunit</fullName>
        <ecNumber evidence="10">3.5.1.2</ecNumber>
    </alternativeName>
</protein>
<dbReference type="EC" id="3.5.1.2" evidence="10"/>
<dbReference type="GO" id="GO:0006543">
    <property type="term" value="P:L-glutamine catabolic process"/>
    <property type="evidence" value="ECO:0007669"/>
    <property type="project" value="UniProtKB-UniRule"/>
</dbReference>
<evidence type="ECO:0000256" key="3">
    <source>
        <dbReference type="ARBA" id="ARBA00022898"/>
    </source>
</evidence>
<comment type="similarity">
    <text evidence="1 10">Belongs to the glutaminase PdxT/SNO family.</text>
</comment>
<comment type="catalytic activity">
    <reaction evidence="7 10">
        <text>L-glutamine + H2O = L-glutamate + NH4(+)</text>
        <dbReference type="Rhea" id="RHEA:15889"/>
        <dbReference type="ChEBI" id="CHEBI:15377"/>
        <dbReference type="ChEBI" id="CHEBI:28938"/>
        <dbReference type="ChEBI" id="CHEBI:29985"/>
        <dbReference type="ChEBI" id="CHEBI:58359"/>
        <dbReference type="EC" id="3.5.1.2"/>
    </reaction>
</comment>
<feature type="active site" description="Charge relay system" evidence="10 11">
    <location>
        <position position="167"/>
    </location>
</feature>
<evidence type="ECO:0000256" key="1">
    <source>
        <dbReference type="ARBA" id="ARBA00008345"/>
    </source>
</evidence>
<dbReference type="EC" id="4.3.3.6" evidence="10"/>
<organism evidence="13 14">
    <name type="scientific">Aquiluna borgnonia</name>
    <dbReference type="NCBI Taxonomy" id="2499157"/>
    <lineage>
        <taxon>Bacteria</taxon>
        <taxon>Bacillati</taxon>
        <taxon>Actinomycetota</taxon>
        <taxon>Actinomycetes</taxon>
        <taxon>Micrococcales</taxon>
        <taxon>Microbacteriaceae</taxon>
        <taxon>Luna cluster</taxon>
        <taxon>Luna-1 subcluster</taxon>
        <taxon>Aquiluna</taxon>
    </lineage>
</organism>
<dbReference type="PANTHER" id="PTHR31559:SF0">
    <property type="entry name" value="PYRIDOXAL 5'-PHOSPHATE SYNTHASE SUBUNIT SNO1-RELATED"/>
    <property type="match status" value="1"/>
</dbReference>
<dbReference type="RefSeq" id="WP_173493546.1">
    <property type="nucleotide sequence ID" value="NZ_CP054056.1"/>
</dbReference>
<evidence type="ECO:0000256" key="5">
    <source>
        <dbReference type="ARBA" id="ARBA00023239"/>
    </source>
</evidence>
<reference evidence="13 14" key="1">
    <citation type="submission" date="2020-05" db="EMBL/GenBank/DDBJ databases">
        <title>Aquirufa sp. strain 15G-AUS-rot a new Aquirufa species.</title>
        <authorList>
            <person name="Pitt A."/>
            <person name="Hahn M.W."/>
        </authorList>
    </citation>
    <scope>NUCLEOTIDE SEQUENCE [LARGE SCALE GENOMIC DNA]</scope>
    <source>
        <strain evidence="13 14">15G-AUS-rot</strain>
    </source>
</reference>
<evidence type="ECO:0000256" key="11">
    <source>
        <dbReference type="PIRSR" id="PIRSR005639-1"/>
    </source>
</evidence>
<feature type="binding site" evidence="10 12">
    <location>
        <position position="106"/>
    </location>
    <ligand>
        <name>L-glutamine</name>
        <dbReference type="ChEBI" id="CHEBI:58359"/>
    </ligand>
</feature>
<evidence type="ECO:0000256" key="2">
    <source>
        <dbReference type="ARBA" id="ARBA00022801"/>
    </source>
</evidence>
<keyword evidence="3 10" id="KW-0663">Pyridoxal phosphate</keyword>
<dbReference type="Proteomes" id="UP000501003">
    <property type="component" value="Chromosome"/>
</dbReference>
<keyword evidence="5 10" id="KW-0456">Lyase</keyword>
<evidence type="ECO:0000256" key="12">
    <source>
        <dbReference type="PIRSR" id="PIRSR005639-2"/>
    </source>
</evidence>
<dbReference type="InterPro" id="IPR029062">
    <property type="entry name" value="Class_I_gatase-like"/>
</dbReference>
<dbReference type="PANTHER" id="PTHR31559">
    <property type="entry name" value="PYRIDOXAL 5'-PHOSPHATE SYNTHASE SUBUNIT SNO"/>
    <property type="match status" value="1"/>
</dbReference>
<keyword evidence="4 10" id="KW-0315">Glutamine amidotransferase</keyword>
<dbReference type="GO" id="GO:0008614">
    <property type="term" value="P:pyridoxine metabolic process"/>
    <property type="evidence" value="ECO:0007669"/>
    <property type="project" value="TreeGrafter"/>
</dbReference>
<evidence type="ECO:0000313" key="14">
    <source>
        <dbReference type="Proteomes" id="UP000501003"/>
    </source>
</evidence>
<dbReference type="GO" id="GO:0005829">
    <property type="term" value="C:cytosol"/>
    <property type="evidence" value="ECO:0007669"/>
    <property type="project" value="TreeGrafter"/>
</dbReference>
<sequence>MLVGVLALQGDWREHKVTLESLGAEVLPVKTKEDLERVSGLVIPGGESTTISNLAKSFGLFPHLREFARSKPVLGTCAGLIMLSNEVEGAAPGQEFVGGLDVKVSRNAYGGQTHSFEAEVSFGAEKERVAFIRAPRILAVGSAEVIAKLGDEPVAVRQGKLLGATFHPEITGGTLLHKLFLESIH</sequence>
<evidence type="ECO:0000256" key="8">
    <source>
        <dbReference type="ARBA" id="ARBA00054599"/>
    </source>
</evidence>
<comment type="subunit">
    <text evidence="9 10">In the presence of PdxS, forms a dodecamer of heterodimers. Only shows activity in the heterodimer.</text>
</comment>
<evidence type="ECO:0000256" key="6">
    <source>
        <dbReference type="ARBA" id="ARBA00047992"/>
    </source>
</evidence>
<feature type="binding site" evidence="10 12">
    <location>
        <begin position="46"/>
        <end position="48"/>
    </location>
    <ligand>
        <name>L-glutamine</name>
        <dbReference type="ChEBI" id="CHEBI:58359"/>
    </ligand>
</feature>
<evidence type="ECO:0000256" key="9">
    <source>
        <dbReference type="ARBA" id="ARBA00064749"/>
    </source>
</evidence>
<feature type="active site" description="Charge relay system" evidence="10 11">
    <location>
        <position position="169"/>
    </location>
</feature>
<name>A0A7D4Q418_9MICO</name>
<keyword evidence="14" id="KW-1185">Reference proteome</keyword>
<gene>
    <name evidence="10 13" type="primary">pdxT</name>
    <name evidence="13" type="ORF">HRU87_03450</name>
</gene>
<comment type="catalytic activity">
    <reaction evidence="6 10">
        <text>aldehydo-D-ribose 5-phosphate + D-glyceraldehyde 3-phosphate + L-glutamine = pyridoxal 5'-phosphate + L-glutamate + phosphate + 3 H2O + H(+)</text>
        <dbReference type="Rhea" id="RHEA:31507"/>
        <dbReference type="ChEBI" id="CHEBI:15377"/>
        <dbReference type="ChEBI" id="CHEBI:15378"/>
        <dbReference type="ChEBI" id="CHEBI:29985"/>
        <dbReference type="ChEBI" id="CHEBI:43474"/>
        <dbReference type="ChEBI" id="CHEBI:58273"/>
        <dbReference type="ChEBI" id="CHEBI:58359"/>
        <dbReference type="ChEBI" id="CHEBI:59776"/>
        <dbReference type="ChEBI" id="CHEBI:597326"/>
        <dbReference type="EC" id="4.3.3.6"/>
    </reaction>
</comment>
<dbReference type="PROSITE" id="PS01236">
    <property type="entry name" value="PDXT_SNO_1"/>
    <property type="match status" value="1"/>
</dbReference>
<dbReference type="UniPathway" id="UPA00245"/>
<dbReference type="HAMAP" id="MF_01615">
    <property type="entry name" value="PdxT"/>
    <property type="match status" value="1"/>
</dbReference>
<dbReference type="FunFam" id="3.40.50.880:FF:000010">
    <property type="entry name" value="uncharacterized protein LOC100176842 isoform X2"/>
    <property type="match status" value="1"/>
</dbReference>
<accession>A0A7D4Q418</accession>
<dbReference type="EMBL" id="CP054056">
    <property type="protein sequence ID" value="QKJ25249.1"/>
    <property type="molecule type" value="Genomic_DNA"/>
</dbReference>
<dbReference type="GO" id="GO:0036381">
    <property type="term" value="F:pyridoxal 5'-phosphate synthase (glutamine hydrolysing) activity"/>
    <property type="evidence" value="ECO:0007669"/>
    <property type="project" value="UniProtKB-UniRule"/>
</dbReference>
<comment type="pathway">
    <text evidence="10">Cofactor biosynthesis; pyridoxal 5'-phosphate biosynthesis.</text>
</comment>
<dbReference type="PROSITE" id="PS51273">
    <property type="entry name" value="GATASE_TYPE_1"/>
    <property type="match status" value="1"/>
</dbReference>
<dbReference type="PROSITE" id="PS51130">
    <property type="entry name" value="PDXT_SNO_2"/>
    <property type="match status" value="1"/>
</dbReference>
<dbReference type="CDD" id="cd01749">
    <property type="entry name" value="GATase1_PB"/>
    <property type="match status" value="1"/>
</dbReference>
<dbReference type="GO" id="GO:0042823">
    <property type="term" value="P:pyridoxal phosphate biosynthetic process"/>
    <property type="evidence" value="ECO:0007669"/>
    <property type="project" value="UniProtKB-UniRule"/>
</dbReference>
<evidence type="ECO:0000256" key="4">
    <source>
        <dbReference type="ARBA" id="ARBA00022962"/>
    </source>
</evidence>
<dbReference type="InterPro" id="IPR021196">
    <property type="entry name" value="PdxT/SNO_CS"/>
</dbReference>
<dbReference type="NCBIfam" id="TIGR03800">
    <property type="entry name" value="PLP_synth_Pdx2"/>
    <property type="match status" value="1"/>
</dbReference>
<feature type="active site" description="Nucleophile" evidence="10 11">
    <location>
        <position position="77"/>
    </location>
</feature>
<dbReference type="GO" id="GO:0004359">
    <property type="term" value="F:glutaminase activity"/>
    <property type="evidence" value="ECO:0007669"/>
    <property type="project" value="UniProtKB-UniRule"/>
</dbReference>
<evidence type="ECO:0000256" key="7">
    <source>
        <dbReference type="ARBA" id="ARBA00049534"/>
    </source>
</evidence>
<evidence type="ECO:0000313" key="13">
    <source>
        <dbReference type="EMBL" id="QKJ25249.1"/>
    </source>
</evidence>
<dbReference type="InterPro" id="IPR002161">
    <property type="entry name" value="PdxT/SNO"/>
</dbReference>
<dbReference type="GO" id="GO:1903600">
    <property type="term" value="C:glutaminase complex"/>
    <property type="evidence" value="ECO:0007669"/>
    <property type="project" value="TreeGrafter"/>
</dbReference>
<evidence type="ECO:0000256" key="10">
    <source>
        <dbReference type="HAMAP-Rule" id="MF_01615"/>
    </source>
</evidence>
<dbReference type="AlphaFoldDB" id="A0A7D4Q418"/>
<dbReference type="SUPFAM" id="SSF52317">
    <property type="entry name" value="Class I glutamine amidotransferase-like"/>
    <property type="match status" value="1"/>
</dbReference>
<comment type="function">
    <text evidence="8 10">Catalyzes the hydrolysis of glutamine to glutamate and ammonia as part of the biosynthesis of pyridoxal 5'-phosphate. The resulting ammonia molecule is channeled to the active site of PdxS.</text>
</comment>
<proteinExistence type="inferred from homology"/>
<dbReference type="PIRSF" id="PIRSF005639">
    <property type="entry name" value="Glut_amidoT_SNO"/>
    <property type="match status" value="1"/>
</dbReference>
<dbReference type="Gene3D" id="3.40.50.880">
    <property type="match status" value="1"/>
</dbReference>